<proteinExistence type="predicted"/>
<accession>A0A4C1XQU1</accession>
<dbReference type="Proteomes" id="UP000299102">
    <property type="component" value="Unassembled WGS sequence"/>
</dbReference>
<dbReference type="OrthoDB" id="10017160at2759"/>
<evidence type="ECO:0000313" key="2">
    <source>
        <dbReference type="Proteomes" id="UP000299102"/>
    </source>
</evidence>
<dbReference type="AlphaFoldDB" id="A0A4C1XQU1"/>
<gene>
    <name evidence="1" type="ORF">EVAR_41359_1</name>
</gene>
<organism evidence="1 2">
    <name type="scientific">Eumeta variegata</name>
    <name type="common">Bagworm moth</name>
    <name type="synonym">Eumeta japonica</name>
    <dbReference type="NCBI Taxonomy" id="151549"/>
    <lineage>
        <taxon>Eukaryota</taxon>
        <taxon>Metazoa</taxon>
        <taxon>Ecdysozoa</taxon>
        <taxon>Arthropoda</taxon>
        <taxon>Hexapoda</taxon>
        <taxon>Insecta</taxon>
        <taxon>Pterygota</taxon>
        <taxon>Neoptera</taxon>
        <taxon>Endopterygota</taxon>
        <taxon>Lepidoptera</taxon>
        <taxon>Glossata</taxon>
        <taxon>Ditrysia</taxon>
        <taxon>Tineoidea</taxon>
        <taxon>Psychidae</taxon>
        <taxon>Oiketicinae</taxon>
        <taxon>Eumeta</taxon>
    </lineage>
</organism>
<evidence type="ECO:0000313" key="1">
    <source>
        <dbReference type="EMBL" id="GBP64944.1"/>
    </source>
</evidence>
<keyword evidence="2" id="KW-1185">Reference proteome</keyword>
<reference evidence="1 2" key="1">
    <citation type="journal article" date="2019" name="Commun. Biol.">
        <title>The bagworm genome reveals a unique fibroin gene that provides high tensile strength.</title>
        <authorList>
            <person name="Kono N."/>
            <person name="Nakamura H."/>
            <person name="Ohtoshi R."/>
            <person name="Tomita M."/>
            <person name="Numata K."/>
            <person name="Arakawa K."/>
        </authorList>
    </citation>
    <scope>NUCLEOTIDE SEQUENCE [LARGE SCALE GENOMIC DNA]</scope>
</reference>
<comment type="caution">
    <text evidence="1">The sequence shown here is derived from an EMBL/GenBank/DDBJ whole genome shotgun (WGS) entry which is preliminary data.</text>
</comment>
<protein>
    <submittedName>
        <fullName evidence="1">Uncharacterized protein</fullName>
    </submittedName>
</protein>
<sequence length="143" mass="15623">MKHHPLPTVHKCFNEFQPGRTNLTDDLREGCPSTATTEVNSNDARYMIEADKRAGIITFPCSALYTIRSRVALSSDKSPYDVGDHRPLPKTAFGYSPDPFIASIEDGAGCSVPSSMEVDTVDAEFNRRAHTTPSIVNIITHGA</sequence>
<dbReference type="EMBL" id="BGZK01000914">
    <property type="protein sequence ID" value="GBP64944.1"/>
    <property type="molecule type" value="Genomic_DNA"/>
</dbReference>
<name>A0A4C1XQU1_EUMVA</name>